<dbReference type="SMART" id="SM00530">
    <property type="entry name" value="HTH_XRE"/>
    <property type="match status" value="1"/>
</dbReference>
<keyword evidence="1" id="KW-0805">Transcription regulation</keyword>
<protein>
    <recommendedName>
        <fullName evidence="4">HTH cro/C1-type domain-containing protein</fullName>
    </recommendedName>
</protein>
<proteinExistence type="predicted"/>
<gene>
    <name evidence="5" type="ORF">METZ01_LOCUS489252</name>
</gene>
<keyword evidence="3" id="KW-0804">Transcription</keyword>
<organism evidence="5">
    <name type="scientific">marine metagenome</name>
    <dbReference type="NCBI Taxonomy" id="408172"/>
    <lineage>
        <taxon>unclassified sequences</taxon>
        <taxon>metagenomes</taxon>
        <taxon>ecological metagenomes</taxon>
    </lineage>
</organism>
<dbReference type="InterPro" id="IPR010982">
    <property type="entry name" value="Lambda_DNA-bd_dom_sf"/>
</dbReference>
<dbReference type="PANTHER" id="PTHR40661:SF1">
    <property type="entry name" value="HTH CRO_C1-TYPE DOMAIN-CONTAINING PROTEIN"/>
    <property type="match status" value="1"/>
</dbReference>
<name>A0A383CXN6_9ZZZZ</name>
<accession>A0A383CXN6</accession>
<sequence length="131" mass="14630">VSNFAERLRQAMFDKRYKAIDVARATNITPSVISRYLSGTNQPSRDNLFAVANYLGVSSEWLLSSSEAPESSGSSKYISSDKDKIIAVQEELIKNLQKQVMAQSHYINALFKELGEAKAKSVTQKEKLKLI</sequence>
<dbReference type="PANTHER" id="PTHR40661">
    <property type="match status" value="1"/>
</dbReference>
<dbReference type="CDD" id="cd00093">
    <property type="entry name" value="HTH_XRE"/>
    <property type="match status" value="1"/>
</dbReference>
<evidence type="ECO:0000313" key="5">
    <source>
        <dbReference type="EMBL" id="SVE36398.1"/>
    </source>
</evidence>
<feature type="non-terminal residue" evidence="5">
    <location>
        <position position="1"/>
    </location>
</feature>
<dbReference type="AlphaFoldDB" id="A0A383CXN6"/>
<dbReference type="InterPro" id="IPR001387">
    <property type="entry name" value="Cro/C1-type_HTH"/>
</dbReference>
<evidence type="ECO:0000256" key="1">
    <source>
        <dbReference type="ARBA" id="ARBA00023015"/>
    </source>
</evidence>
<evidence type="ECO:0000259" key="4">
    <source>
        <dbReference type="PROSITE" id="PS50943"/>
    </source>
</evidence>
<dbReference type="EMBL" id="UINC01212185">
    <property type="protein sequence ID" value="SVE36398.1"/>
    <property type="molecule type" value="Genomic_DNA"/>
</dbReference>
<reference evidence="5" key="1">
    <citation type="submission" date="2018-05" db="EMBL/GenBank/DDBJ databases">
        <authorList>
            <person name="Lanie J.A."/>
            <person name="Ng W.-L."/>
            <person name="Kazmierczak K.M."/>
            <person name="Andrzejewski T.M."/>
            <person name="Davidsen T.M."/>
            <person name="Wayne K.J."/>
            <person name="Tettelin H."/>
            <person name="Glass J.I."/>
            <person name="Rusch D."/>
            <person name="Podicherti R."/>
            <person name="Tsui H.-C.T."/>
            <person name="Winkler M.E."/>
        </authorList>
    </citation>
    <scope>NUCLEOTIDE SEQUENCE</scope>
</reference>
<evidence type="ECO:0000256" key="2">
    <source>
        <dbReference type="ARBA" id="ARBA00023125"/>
    </source>
</evidence>
<dbReference type="Gene3D" id="1.10.260.40">
    <property type="entry name" value="lambda repressor-like DNA-binding domains"/>
    <property type="match status" value="1"/>
</dbReference>
<keyword evidence="2" id="KW-0238">DNA-binding</keyword>
<dbReference type="Pfam" id="PF01381">
    <property type="entry name" value="HTH_3"/>
    <property type="match status" value="1"/>
</dbReference>
<evidence type="ECO:0000256" key="3">
    <source>
        <dbReference type="ARBA" id="ARBA00023163"/>
    </source>
</evidence>
<feature type="domain" description="HTH cro/C1-type" evidence="4">
    <location>
        <begin position="21"/>
        <end position="62"/>
    </location>
</feature>
<dbReference type="SUPFAM" id="SSF47413">
    <property type="entry name" value="lambda repressor-like DNA-binding domains"/>
    <property type="match status" value="1"/>
</dbReference>
<dbReference type="GO" id="GO:0003677">
    <property type="term" value="F:DNA binding"/>
    <property type="evidence" value="ECO:0007669"/>
    <property type="project" value="UniProtKB-KW"/>
</dbReference>
<dbReference type="PROSITE" id="PS50943">
    <property type="entry name" value="HTH_CROC1"/>
    <property type="match status" value="1"/>
</dbReference>